<comment type="caution">
    <text evidence="8">The sequence shown here is derived from an EMBL/GenBank/DDBJ whole genome shotgun (WGS) entry which is preliminary data.</text>
</comment>
<evidence type="ECO:0000256" key="4">
    <source>
        <dbReference type="ARBA" id="ARBA00023125"/>
    </source>
</evidence>
<evidence type="ECO:0000259" key="7">
    <source>
        <dbReference type="PROSITE" id="PS50110"/>
    </source>
</evidence>
<keyword evidence="4" id="KW-0238">DNA-binding</keyword>
<accession>A0A538TZA3</accession>
<reference evidence="8 9" key="1">
    <citation type="journal article" date="2019" name="Nat. Microbiol.">
        <title>Mediterranean grassland soil C-N compound turnover is dependent on rainfall and depth, and is mediated by genomically divergent microorganisms.</title>
        <authorList>
            <person name="Diamond S."/>
            <person name="Andeer P.F."/>
            <person name="Li Z."/>
            <person name="Crits-Christoph A."/>
            <person name="Burstein D."/>
            <person name="Anantharaman K."/>
            <person name="Lane K.R."/>
            <person name="Thomas B.C."/>
            <person name="Pan C."/>
            <person name="Northen T.R."/>
            <person name="Banfield J.F."/>
        </authorList>
    </citation>
    <scope>NUCLEOTIDE SEQUENCE [LARGE SCALE GENOMIC DNA]</scope>
    <source>
        <strain evidence="8">WS_10</strain>
    </source>
</reference>
<evidence type="ECO:0000256" key="1">
    <source>
        <dbReference type="ARBA" id="ARBA00022553"/>
    </source>
</evidence>
<name>A0A538TZA3_UNCEI</name>
<dbReference type="Pfam" id="PF00072">
    <property type="entry name" value="Response_reg"/>
    <property type="match status" value="1"/>
</dbReference>
<evidence type="ECO:0000313" key="8">
    <source>
        <dbReference type="EMBL" id="TMQ68938.1"/>
    </source>
</evidence>
<keyword evidence="1 6" id="KW-0597">Phosphoprotein</keyword>
<dbReference type="Proteomes" id="UP000319836">
    <property type="component" value="Unassembled WGS sequence"/>
</dbReference>
<dbReference type="GO" id="GO:0032993">
    <property type="term" value="C:protein-DNA complex"/>
    <property type="evidence" value="ECO:0007669"/>
    <property type="project" value="TreeGrafter"/>
</dbReference>
<evidence type="ECO:0000256" key="2">
    <source>
        <dbReference type="ARBA" id="ARBA00023012"/>
    </source>
</evidence>
<dbReference type="PANTHER" id="PTHR48111:SF22">
    <property type="entry name" value="REGULATOR OF RPOS"/>
    <property type="match status" value="1"/>
</dbReference>
<dbReference type="GO" id="GO:0005829">
    <property type="term" value="C:cytosol"/>
    <property type="evidence" value="ECO:0007669"/>
    <property type="project" value="TreeGrafter"/>
</dbReference>
<keyword evidence="2" id="KW-0902">Two-component regulatory system</keyword>
<dbReference type="PANTHER" id="PTHR48111">
    <property type="entry name" value="REGULATOR OF RPOS"/>
    <property type="match status" value="1"/>
</dbReference>
<keyword evidence="3" id="KW-0805">Transcription regulation</keyword>
<feature type="domain" description="Response regulatory" evidence="7">
    <location>
        <begin position="3"/>
        <end position="71"/>
    </location>
</feature>
<dbReference type="InterPro" id="IPR039420">
    <property type="entry name" value="WalR-like"/>
</dbReference>
<evidence type="ECO:0000256" key="6">
    <source>
        <dbReference type="PROSITE-ProRule" id="PRU00169"/>
    </source>
</evidence>
<dbReference type="GO" id="GO:0006355">
    <property type="term" value="P:regulation of DNA-templated transcription"/>
    <property type="evidence" value="ECO:0007669"/>
    <property type="project" value="TreeGrafter"/>
</dbReference>
<gene>
    <name evidence="8" type="ORF">E6K80_13335</name>
</gene>
<evidence type="ECO:0000256" key="3">
    <source>
        <dbReference type="ARBA" id="ARBA00023015"/>
    </source>
</evidence>
<dbReference type="EMBL" id="VBPA01000361">
    <property type="protein sequence ID" value="TMQ68938.1"/>
    <property type="molecule type" value="Genomic_DNA"/>
</dbReference>
<dbReference type="GO" id="GO:0000156">
    <property type="term" value="F:phosphorelay response regulator activity"/>
    <property type="evidence" value="ECO:0007669"/>
    <property type="project" value="TreeGrafter"/>
</dbReference>
<evidence type="ECO:0000256" key="5">
    <source>
        <dbReference type="ARBA" id="ARBA00023163"/>
    </source>
</evidence>
<sequence length="71" mass="7735">MKRILVVEDDASLVVGLRGALQNEDYEIAVARTGPDGLRLARELDADLIILDLMLPGMSGLEICKRLRDAG</sequence>
<protein>
    <submittedName>
        <fullName evidence="8">Response regulator</fullName>
    </submittedName>
</protein>
<proteinExistence type="predicted"/>
<dbReference type="InterPro" id="IPR011006">
    <property type="entry name" value="CheY-like_superfamily"/>
</dbReference>
<dbReference type="InterPro" id="IPR001789">
    <property type="entry name" value="Sig_transdc_resp-reg_receiver"/>
</dbReference>
<dbReference type="AlphaFoldDB" id="A0A538TZA3"/>
<feature type="modified residue" description="4-aspartylphosphate" evidence="6">
    <location>
        <position position="52"/>
    </location>
</feature>
<keyword evidence="5" id="KW-0804">Transcription</keyword>
<dbReference type="PROSITE" id="PS50110">
    <property type="entry name" value="RESPONSE_REGULATORY"/>
    <property type="match status" value="1"/>
</dbReference>
<organism evidence="8 9">
    <name type="scientific">Eiseniibacteriota bacterium</name>
    <dbReference type="NCBI Taxonomy" id="2212470"/>
    <lineage>
        <taxon>Bacteria</taxon>
        <taxon>Candidatus Eiseniibacteriota</taxon>
    </lineage>
</organism>
<evidence type="ECO:0000313" key="9">
    <source>
        <dbReference type="Proteomes" id="UP000319836"/>
    </source>
</evidence>
<dbReference type="SUPFAM" id="SSF52172">
    <property type="entry name" value="CheY-like"/>
    <property type="match status" value="1"/>
</dbReference>
<dbReference type="Gene3D" id="3.40.50.2300">
    <property type="match status" value="1"/>
</dbReference>
<dbReference type="FunFam" id="3.40.50.2300:FF:000001">
    <property type="entry name" value="DNA-binding response regulator PhoB"/>
    <property type="match status" value="1"/>
</dbReference>
<dbReference type="GO" id="GO:0000976">
    <property type="term" value="F:transcription cis-regulatory region binding"/>
    <property type="evidence" value="ECO:0007669"/>
    <property type="project" value="TreeGrafter"/>
</dbReference>
<feature type="non-terminal residue" evidence="8">
    <location>
        <position position="71"/>
    </location>
</feature>